<evidence type="ECO:0000313" key="6">
    <source>
        <dbReference type="EMBL" id="ANP37579.1"/>
    </source>
</evidence>
<dbReference type="FunFam" id="1.10.10.10:FF:000001">
    <property type="entry name" value="LysR family transcriptional regulator"/>
    <property type="match status" value="1"/>
</dbReference>
<organism evidence="6 7">
    <name type="scientific">Phaeobacter gallaeciensis</name>
    <dbReference type="NCBI Taxonomy" id="60890"/>
    <lineage>
        <taxon>Bacteria</taxon>
        <taxon>Pseudomonadati</taxon>
        <taxon>Pseudomonadota</taxon>
        <taxon>Alphaproteobacteria</taxon>
        <taxon>Rhodobacterales</taxon>
        <taxon>Roseobacteraceae</taxon>
        <taxon>Phaeobacter</taxon>
    </lineage>
</organism>
<keyword evidence="7" id="KW-1185">Reference proteome</keyword>
<dbReference type="InterPro" id="IPR036388">
    <property type="entry name" value="WH-like_DNA-bd_sf"/>
</dbReference>
<dbReference type="PROSITE" id="PS50931">
    <property type="entry name" value="HTH_LYSR"/>
    <property type="match status" value="1"/>
</dbReference>
<evidence type="ECO:0000256" key="3">
    <source>
        <dbReference type="ARBA" id="ARBA00023125"/>
    </source>
</evidence>
<sequence length="296" mass="32191">MEHLPPLRLLVTFEALSRHGSMRDAAARLNVTQPAVSQAVKALEEHVGVALFDRRVRPARLTDAGEMLSRAVREGLGRIAATLEDIRALHAIGERQVTVSCTVGMATYWLMPRLPMFYADYPDITVNVQAPASDLPVMTPGIDVALRYGSGGWREGRTEKLFSEAICPVGAPALVDRLLAEGCALAQAPLIHVRNPSNGNWAGWEDYFQALGILRPRGGGQVFNNYVQAAQAVYDGRGLMLGWRSITGQAERDGALKAWPEGALDLGTGYFVTTASAPSQDTGFFLEWVRREAAAF</sequence>
<evidence type="ECO:0000259" key="5">
    <source>
        <dbReference type="PROSITE" id="PS50931"/>
    </source>
</evidence>
<protein>
    <submittedName>
        <fullName evidence="6">LysR family transcriptional regulator</fullName>
    </submittedName>
</protein>
<dbReference type="SUPFAM" id="SSF46785">
    <property type="entry name" value="Winged helix' DNA-binding domain"/>
    <property type="match status" value="1"/>
</dbReference>
<dbReference type="Pfam" id="PF03466">
    <property type="entry name" value="LysR_substrate"/>
    <property type="match status" value="1"/>
</dbReference>
<keyword evidence="2" id="KW-0805">Transcription regulation</keyword>
<gene>
    <name evidence="6" type="ORF">JL2886_02691</name>
</gene>
<dbReference type="Proteomes" id="UP000092565">
    <property type="component" value="Chromosome"/>
</dbReference>
<accession>A0A1B0ZTZ9</accession>
<evidence type="ECO:0000256" key="1">
    <source>
        <dbReference type="ARBA" id="ARBA00009437"/>
    </source>
</evidence>
<proteinExistence type="inferred from homology"/>
<evidence type="ECO:0000313" key="7">
    <source>
        <dbReference type="Proteomes" id="UP000092565"/>
    </source>
</evidence>
<dbReference type="InterPro" id="IPR000847">
    <property type="entry name" value="LysR_HTH_N"/>
</dbReference>
<keyword evidence="3" id="KW-0238">DNA-binding</keyword>
<dbReference type="Gene3D" id="1.10.10.10">
    <property type="entry name" value="Winged helix-like DNA-binding domain superfamily/Winged helix DNA-binding domain"/>
    <property type="match status" value="1"/>
</dbReference>
<dbReference type="PANTHER" id="PTHR30537">
    <property type="entry name" value="HTH-TYPE TRANSCRIPTIONAL REGULATOR"/>
    <property type="match status" value="1"/>
</dbReference>
<feature type="domain" description="HTH lysR-type" evidence="5">
    <location>
        <begin position="5"/>
        <end position="62"/>
    </location>
</feature>
<dbReference type="SUPFAM" id="SSF53850">
    <property type="entry name" value="Periplasmic binding protein-like II"/>
    <property type="match status" value="1"/>
</dbReference>
<dbReference type="PRINTS" id="PR00039">
    <property type="entry name" value="HTHLYSR"/>
</dbReference>
<keyword evidence="4" id="KW-0804">Transcription</keyword>
<dbReference type="OrthoDB" id="7328368at2"/>
<comment type="similarity">
    <text evidence="1">Belongs to the LysR transcriptional regulatory family.</text>
</comment>
<reference evidence="6 7" key="1">
    <citation type="submission" date="2016-04" db="EMBL/GenBank/DDBJ databases">
        <authorList>
            <person name="Evans L.H."/>
            <person name="Alamgir A."/>
            <person name="Owens N."/>
            <person name="Weber N.D."/>
            <person name="Virtaneva K."/>
            <person name="Barbian K."/>
            <person name="Babar A."/>
            <person name="Rosenke K."/>
        </authorList>
    </citation>
    <scope>NUCLEOTIDE SEQUENCE [LARGE SCALE GENOMIC DNA]</scope>
    <source>
        <strain evidence="6 7">JL2886</strain>
    </source>
</reference>
<dbReference type="PATRIC" id="fig|60890.4.peg.2616"/>
<dbReference type="InterPro" id="IPR036390">
    <property type="entry name" value="WH_DNA-bd_sf"/>
</dbReference>
<dbReference type="Pfam" id="PF00126">
    <property type="entry name" value="HTH_1"/>
    <property type="match status" value="1"/>
</dbReference>
<evidence type="ECO:0000256" key="4">
    <source>
        <dbReference type="ARBA" id="ARBA00023163"/>
    </source>
</evidence>
<name>A0A1B0ZTZ9_9RHOB</name>
<dbReference type="GO" id="GO:0003700">
    <property type="term" value="F:DNA-binding transcription factor activity"/>
    <property type="evidence" value="ECO:0007669"/>
    <property type="project" value="InterPro"/>
</dbReference>
<dbReference type="InterPro" id="IPR005119">
    <property type="entry name" value="LysR_subst-bd"/>
</dbReference>
<dbReference type="RefSeq" id="WP_065272384.1">
    <property type="nucleotide sequence ID" value="NZ_CP015124.1"/>
</dbReference>
<dbReference type="AlphaFoldDB" id="A0A1B0ZTZ9"/>
<dbReference type="GO" id="GO:0043565">
    <property type="term" value="F:sequence-specific DNA binding"/>
    <property type="evidence" value="ECO:0007669"/>
    <property type="project" value="TreeGrafter"/>
</dbReference>
<evidence type="ECO:0000256" key="2">
    <source>
        <dbReference type="ARBA" id="ARBA00023015"/>
    </source>
</evidence>
<dbReference type="PANTHER" id="PTHR30537:SF26">
    <property type="entry name" value="GLYCINE CLEAVAGE SYSTEM TRANSCRIPTIONAL ACTIVATOR"/>
    <property type="match status" value="1"/>
</dbReference>
<dbReference type="GO" id="GO:0006351">
    <property type="term" value="P:DNA-templated transcription"/>
    <property type="evidence" value="ECO:0007669"/>
    <property type="project" value="TreeGrafter"/>
</dbReference>
<dbReference type="InterPro" id="IPR058163">
    <property type="entry name" value="LysR-type_TF_proteobact-type"/>
</dbReference>
<dbReference type="Gene3D" id="3.40.190.10">
    <property type="entry name" value="Periplasmic binding protein-like II"/>
    <property type="match status" value="2"/>
</dbReference>
<dbReference type="EMBL" id="CP015124">
    <property type="protein sequence ID" value="ANP37579.1"/>
    <property type="molecule type" value="Genomic_DNA"/>
</dbReference>